<keyword evidence="1" id="KW-1133">Transmembrane helix</keyword>
<name>A0ABV9DL95_9BACI</name>
<dbReference type="Proteomes" id="UP001595989">
    <property type="component" value="Unassembled WGS sequence"/>
</dbReference>
<evidence type="ECO:0000313" key="3">
    <source>
        <dbReference type="Proteomes" id="UP001595989"/>
    </source>
</evidence>
<proteinExistence type="predicted"/>
<keyword evidence="1" id="KW-0472">Membrane</keyword>
<dbReference type="RefSeq" id="WP_390298172.1">
    <property type="nucleotide sequence ID" value="NZ_JBHSFU010000010.1"/>
</dbReference>
<reference evidence="3" key="1">
    <citation type="journal article" date="2019" name="Int. J. Syst. Evol. Microbiol.">
        <title>The Global Catalogue of Microorganisms (GCM) 10K type strain sequencing project: providing services to taxonomists for standard genome sequencing and annotation.</title>
        <authorList>
            <consortium name="The Broad Institute Genomics Platform"/>
            <consortium name="The Broad Institute Genome Sequencing Center for Infectious Disease"/>
            <person name="Wu L."/>
            <person name="Ma J."/>
        </authorList>
    </citation>
    <scope>NUCLEOTIDE SEQUENCE [LARGE SCALE GENOMIC DNA]</scope>
    <source>
        <strain evidence="3">CGMCC 4.7426</strain>
    </source>
</reference>
<gene>
    <name evidence="2" type="ORF">ACFO3D_15670</name>
</gene>
<feature type="transmembrane region" description="Helical" evidence="1">
    <location>
        <begin position="87"/>
        <end position="106"/>
    </location>
</feature>
<organism evidence="2 3">
    <name type="scientific">Virgibacillus kekensis</name>
    <dbReference type="NCBI Taxonomy" id="202261"/>
    <lineage>
        <taxon>Bacteria</taxon>
        <taxon>Bacillati</taxon>
        <taxon>Bacillota</taxon>
        <taxon>Bacilli</taxon>
        <taxon>Bacillales</taxon>
        <taxon>Bacillaceae</taxon>
        <taxon>Virgibacillus</taxon>
    </lineage>
</organism>
<keyword evidence="3" id="KW-1185">Reference proteome</keyword>
<dbReference type="EMBL" id="JBHSFU010000010">
    <property type="protein sequence ID" value="MFC4559627.1"/>
    <property type="molecule type" value="Genomic_DNA"/>
</dbReference>
<evidence type="ECO:0000313" key="2">
    <source>
        <dbReference type="EMBL" id="MFC4559627.1"/>
    </source>
</evidence>
<comment type="caution">
    <text evidence="2">The sequence shown here is derived from an EMBL/GenBank/DDBJ whole genome shotgun (WGS) entry which is preliminary data.</text>
</comment>
<evidence type="ECO:0000256" key="1">
    <source>
        <dbReference type="SAM" id="Phobius"/>
    </source>
</evidence>
<protein>
    <submittedName>
        <fullName evidence="2">Uncharacterized protein</fullName>
    </submittedName>
</protein>
<keyword evidence="1" id="KW-0812">Transmembrane</keyword>
<accession>A0ABV9DL95</accession>
<sequence>MAEAAKVVVVEDLVVGHNKESYTCISTANTLPQKMSLKDLFLQAHFYCFEAKTQASSIVWNALYVEAGKTLTKNFAKKVHGLNPYTFIYYSSTFATIFEAILWYSFPSG</sequence>